<gene>
    <name evidence="5" type="ORF">ACFSCX_24980</name>
</gene>
<comment type="similarity">
    <text evidence="2">Belongs to the bacterial solute-binding protein 2 family.</text>
</comment>
<evidence type="ECO:0000256" key="3">
    <source>
        <dbReference type="ARBA" id="ARBA00022729"/>
    </source>
</evidence>
<dbReference type="RefSeq" id="WP_377930979.1">
    <property type="nucleotide sequence ID" value="NZ_JBHUEM010000057.1"/>
</dbReference>
<comment type="subcellular location">
    <subcellularLocation>
        <location evidence="1">Cell envelope</location>
    </subcellularLocation>
</comment>
<accession>A0ABW4LXE7</accession>
<keyword evidence="3" id="KW-0732">Signal</keyword>
<sequence>MRKIVIFSLCSVLITLCYLTFITAKNVINSDWEMPQEVNIGESKMRIVLITQDLETPFWDKVANGAKLQAKENGVSLEVWGSYGNNEEDFLKKIDIAIHSKVDGIIVQGLDTEEFIDMTKIKAGFYGVPIITVANDVPMTESLRKTYVGSDQYIAGKLIAKQLIRDMGPSGELVLLYDNLQEYYQVERLRGIQETLKNYPDVTIVHAETPNTREHIITTTQDVLNRVPNAQAFIAVNAKVAGPMVQEISRRFQVDPLFIYSFDDGPETLSLLTQGKIDAIIEQEPEKMGEISVEKLLEWLKGETVPLNIDGYFTEINVLKAKDLP</sequence>
<dbReference type="EMBL" id="JBHUEM010000057">
    <property type="protein sequence ID" value="MFD1739726.1"/>
    <property type="molecule type" value="Genomic_DNA"/>
</dbReference>
<evidence type="ECO:0000313" key="5">
    <source>
        <dbReference type="EMBL" id="MFD1739726.1"/>
    </source>
</evidence>
<keyword evidence="6" id="KW-1185">Reference proteome</keyword>
<dbReference type="Proteomes" id="UP001597214">
    <property type="component" value="Unassembled WGS sequence"/>
</dbReference>
<dbReference type="Pfam" id="PF13407">
    <property type="entry name" value="Peripla_BP_4"/>
    <property type="match status" value="1"/>
</dbReference>
<dbReference type="SUPFAM" id="SSF53822">
    <property type="entry name" value="Periplasmic binding protein-like I"/>
    <property type="match status" value="1"/>
</dbReference>
<evidence type="ECO:0000256" key="1">
    <source>
        <dbReference type="ARBA" id="ARBA00004196"/>
    </source>
</evidence>
<dbReference type="InterPro" id="IPR025997">
    <property type="entry name" value="SBP_2_dom"/>
</dbReference>
<dbReference type="Gene3D" id="3.40.50.2300">
    <property type="match status" value="2"/>
</dbReference>
<comment type="caution">
    <text evidence="5">The sequence shown here is derived from an EMBL/GenBank/DDBJ whole genome shotgun (WGS) entry which is preliminary data.</text>
</comment>
<evidence type="ECO:0000313" key="6">
    <source>
        <dbReference type="Proteomes" id="UP001597214"/>
    </source>
</evidence>
<protein>
    <submittedName>
        <fullName evidence="5">Substrate-binding domain-containing protein</fullName>
    </submittedName>
</protein>
<dbReference type="InterPro" id="IPR028082">
    <property type="entry name" value="Peripla_BP_I"/>
</dbReference>
<evidence type="ECO:0000259" key="4">
    <source>
        <dbReference type="Pfam" id="PF13407"/>
    </source>
</evidence>
<proteinExistence type="inferred from homology"/>
<dbReference type="PANTHER" id="PTHR46847">
    <property type="entry name" value="D-ALLOSE-BINDING PERIPLASMIC PROTEIN-RELATED"/>
    <property type="match status" value="1"/>
</dbReference>
<reference evidence="6" key="1">
    <citation type="journal article" date="2019" name="Int. J. Syst. Evol. Microbiol.">
        <title>The Global Catalogue of Microorganisms (GCM) 10K type strain sequencing project: providing services to taxonomists for standard genome sequencing and annotation.</title>
        <authorList>
            <consortium name="The Broad Institute Genomics Platform"/>
            <consortium name="The Broad Institute Genome Sequencing Center for Infectious Disease"/>
            <person name="Wu L."/>
            <person name="Ma J."/>
        </authorList>
    </citation>
    <scope>NUCLEOTIDE SEQUENCE [LARGE SCALE GENOMIC DNA]</scope>
    <source>
        <strain evidence="6">CCUG 49339</strain>
    </source>
</reference>
<dbReference type="PANTHER" id="PTHR46847:SF1">
    <property type="entry name" value="D-ALLOSE-BINDING PERIPLASMIC PROTEIN-RELATED"/>
    <property type="match status" value="1"/>
</dbReference>
<feature type="domain" description="Periplasmic binding protein" evidence="4">
    <location>
        <begin position="47"/>
        <end position="303"/>
    </location>
</feature>
<name>A0ABW4LXE7_9BACI</name>
<evidence type="ECO:0000256" key="2">
    <source>
        <dbReference type="ARBA" id="ARBA00007639"/>
    </source>
</evidence>
<organism evidence="5 6">
    <name type="scientific">Bacillus salitolerans</name>
    <dbReference type="NCBI Taxonomy" id="1437434"/>
    <lineage>
        <taxon>Bacteria</taxon>
        <taxon>Bacillati</taxon>
        <taxon>Bacillota</taxon>
        <taxon>Bacilli</taxon>
        <taxon>Bacillales</taxon>
        <taxon>Bacillaceae</taxon>
        <taxon>Bacillus</taxon>
    </lineage>
</organism>